<evidence type="ECO:0000259" key="6">
    <source>
        <dbReference type="SMART" id="SM00838"/>
    </source>
</evidence>
<dbReference type="Proteomes" id="UP000887561">
    <property type="component" value="Unplaced"/>
</dbReference>
<dbReference type="InterPro" id="IPR020568">
    <property type="entry name" value="Ribosomal_Su5_D2-typ_SF"/>
</dbReference>
<evidence type="ECO:0000256" key="5">
    <source>
        <dbReference type="ARBA" id="ARBA00023134"/>
    </source>
</evidence>
<evidence type="ECO:0000313" key="9">
    <source>
        <dbReference type="WBParaSite" id="scaffold13855_cov238.g17134"/>
    </source>
</evidence>
<dbReference type="AlphaFoldDB" id="A0A915LL38"/>
<name>A0A915LL38_MELJA</name>
<dbReference type="SUPFAM" id="SSF50978">
    <property type="entry name" value="WD40 repeat-like"/>
    <property type="match status" value="1"/>
</dbReference>
<dbReference type="Pfam" id="PF00679">
    <property type="entry name" value="EFG_C"/>
    <property type="match status" value="1"/>
</dbReference>
<dbReference type="FunFam" id="3.30.70.240:FF:000001">
    <property type="entry name" value="Elongation factor G"/>
    <property type="match status" value="1"/>
</dbReference>
<dbReference type="SMART" id="SM00889">
    <property type="entry name" value="EFG_IV"/>
    <property type="match status" value="1"/>
</dbReference>
<dbReference type="InterPro" id="IPR000640">
    <property type="entry name" value="EFG_V-like"/>
</dbReference>
<reference evidence="9" key="1">
    <citation type="submission" date="2022-11" db="UniProtKB">
        <authorList>
            <consortium name="WormBaseParasite"/>
        </authorList>
    </citation>
    <scope>IDENTIFICATION</scope>
</reference>
<dbReference type="InterPro" id="IPR014721">
    <property type="entry name" value="Ribsml_uS5_D2-typ_fold_subgr"/>
</dbReference>
<keyword evidence="4" id="KW-0496">Mitochondrion</keyword>
<dbReference type="Gene3D" id="3.30.230.10">
    <property type="match status" value="1"/>
</dbReference>
<dbReference type="GO" id="GO:0005525">
    <property type="term" value="F:GTP binding"/>
    <property type="evidence" value="ECO:0007669"/>
    <property type="project" value="UniProtKB-KW"/>
</dbReference>
<dbReference type="WBParaSite" id="scaffold13855_cov238.g17134">
    <property type="protein sequence ID" value="scaffold13855_cov238.g17134"/>
    <property type="gene ID" value="scaffold13855_cov238.g17134"/>
</dbReference>
<dbReference type="Gene3D" id="2.130.10.10">
    <property type="entry name" value="YVTN repeat-like/Quinoprotein amine dehydrogenase"/>
    <property type="match status" value="1"/>
</dbReference>
<dbReference type="SMART" id="SM00838">
    <property type="entry name" value="EFG_C"/>
    <property type="match status" value="1"/>
</dbReference>
<evidence type="ECO:0000313" key="8">
    <source>
        <dbReference type="Proteomes" id="UP000887561"/>
    </source>
</evidence>
<proteinExistence type="predicted"/>
<keyword evidence="5" id="KW-0342">GTP-binding</keyword>
<dbReference type="Pfam" id="PF03764">
    <property type="entry name" value="EFG_IV"/>
    <property type="match status" value="1"/>
</dbReference>
<evidence type="ECO:0000259" key="7">
    <source>
        <dbReference type="SMART" id="SM00889"/>
    </source>
</evidence>
<keyword evidence="8" id="KW-1185">Reference proteome</keyword>
<evidence type="ECO:0000256" key="4">
    <source>
        <dbReference type="ARBA" id="ARBA00023128"/>
    </source>
</evidence>
<dbReference type="Gene3D" id="3.30.70.240">
    <property type="match status" value="1"/>
</dbReference>
<evidence type="ECO:0000256" key="1">
    <source>
        <dbReference type="ARBA" id="ARBA00022574"/>
    </source>
</evidence>
<dbReference type="SUPFAM" id="SSF54211">
    <property type="entry name" value="Ribosomal protein S5 domain 2-like"/>
    <property type="match status" value="1"/>
</dbReference>
<keyword evidence="2" id="KW-0677">Repeat</keyword>
<sequence>MKNEFDCPVELGQPAVSYKETLKTPYRFNFRHKKQTGGHGQFGEIEGVINPQPPERNTIVEFTDNSVGEGVPKKFMSSLRKGLEAITKEGPLIKAPVTGIEVILQDGKTHIVDTTDIAMIVTMMNMMREAYERANWILLEPVVKVECVVPMEFESQVVKTLIERKGIVTATATGAEYSTLECEAPLREMFGYSTILRTQTQGKGEFTMEFKRYTPVEPYIQDEVIYDWKVANEIYRYTCEDMLFAAAWSNKIYEDRRFRLVVGTLLDEEKIMNNKDPSQPELFATTSNYLRIFRYHPNRDFNQIPITLECELYSTNKSNIYSAPLTGLDWNEVDSTLLATCSIDTTCTVWNVETVQQIGQVKAIEGSQKTQLIAHEKPVHDIAFAKLDSGGRDQFATAGADGSVRLFDLRSLQHSTILYEDPEKRMLNHVAWNKREHTKLATVAHESFEVVILDIRVPCRPLARFGNHRGFINGIAWAPHSTVHICTAGSDRQALIWQMNHFNRDEPILAYTAEGEINQIHWSNNFHQWISICFNKSMEILRV</sequence>
<dbReference type="InterPro" id="IPR005517">
    <property type="entry name" value="Transl_elong_EFG/EF2_IV"/>
</dbReference>
<feature type="domain" description="Elongation factor EFG" evidence="6">
    <location>
        <begin position="137"/>
        <end position="224"/>
    </location>
</feature>
<evidence type="ECO:0000256" key="3">
    <source>
        <dbReference type="ARBA" id="ARBA00022741"/>
    </source>
</evidence>
<dbReference type="Pfam" id="PF00400">
    <property type="entry name" value="WD40"/>
    <property type="match status" value="2"/>
</dbReference>
<feature type="domain" description="Translation elongation factor EFG/EF2" evidence="7">
    <location>
        <begin position="15"/>
        <end position="135"/>
    </location>
</feature>
<protein>
    <submittedName>
        <fullName evidence="9">Uncharacterized protein</fullName>
    </submittedName>
</protein>
<organism evidence="8 9">
    <name type="scientific">Meloidogyne javanica</name>
    <name type="common">Root-knot nematode worm</name>
    <dbReference type="NCBI Taxonomy" id="6303"/>
    <lineage>
        <taxon>Eukaryota</taxon>
        <taxon>Metazoa</taxon>
        <taxon>Ecdysozoa</taxon>
        <taxon>Nematoda</taxon>
        <taxon>Chromadorea</taxon>
        <taxon>Rhabditida</taxon>
        <taxon>Tylenchina</taxon>
        <taxon>Tylenchomorpha</taxon>
        <taxon>Tylenchoidea</taxon>
        <taxon>Meloidogynidae</taxon>
        <taxon>Meloidogyninae</taxon>
        <taxon>Meloidogyne</taxon>
        <taxon>Meloidogyne incognita group</taxon>
    </lineage>
</organism>
<dbReference type="InterPro" id="IPR001680">
    <property type="entry name" value="WD40_rpt"/>
</dbReference>
<keyword evidence="1" id="KW-0853">WD repeat</keyword>
<dbReference type="InterPro" id="IPR036322">
    <property type="entry name" value="WD40_repeat_dom_sf"/>
</dbReference>
<accession>A0A915LL38</accession>
<dbReference type="SMART" id="SM00320">
    <property type="entry name" value="WD40"/>
    <property type="match status" value="4"/>
</dbReference>
<dbReference type="PANTHER" id="PTHR19919">
    <property type="entry name" value="WD REPEAT CONTAINING PROTEIN"/>
    <property type="match status" value="1"/>
</dbReference>
<keyword evidence="3" id="KW-0547">Nucleotide-binding</keyword>
<dbReference type="InterPro" id="IPR035647">
    <property type="entry name" value="EFG_III/V"/>
</dbReference>
<dbReference type="InterPro" id="IPR015943">
    <property type="entry name" value="WD40/YVTN_repeat-like_dom_sf"/>
</dbReference>
<dbReference type="SUPFAM" id="SSF54980">
    <property type="entry name" value="EF-G C-terminal domain-like"/>
    <property type="match status" value="1"/>
</dbReference>
<dbReference type="InterPro" id="IPR045159">
    <property type="entry name" value="DCAF7-like"/>
</dbReference>
<evidence type="ECO:0000256" key="2">
    <source>
        <dbReference type="ARBA" id="ARBA00022737"/>
    </source>
</evidence>